<keyword evidence="3" id="KW-1185">Reference proteome</keyword>
<gene>
    <name evidence="2" type="ORF">AsAng_0022310</name>
</gene>
<keyword evidence="1" id="KW-0472">Membrane</keyword>
<evidence type="ECO:0000313" key="2">
    <source>
        <dbReference type="EMBL" id="BDS11517.1"/>
    </source>
</evidence>
<reference evidence="2" key="1">
    <citation type="submission" date="2022-09" db="EMBL/GenBank/DDBJ databases">
        <title>Aureispira anguillicida sp. nov., isolated from Leptocephalus of Japanese eel Anguilla japonica.</title>
        <authorList>
            <person name="Yuasa K."/>
            <person name="Mekata T."/>
            <person name="Ikunari K."/>
        </authorList>
    </citation>
    <scope>NUCLEOTIDE SEQUENCE</scope>
    <source>
        <strain evidence="2">EL160426</strain>
    </source>
</reference>
<name>A0A916DT53_9BACT</name>
<dbReference type="EMBL" id="AP026867">
    <property type="protein sequence ID" value="BDS11517.1"/>
    <property type="molecule type" value="Genomic_DNA"/>
</dbReference>
<accession>A0A916DT53</accession>
<feature type="transmembrane region" description="Helical" evidence="1">
    <location>
        <begin position="110"/>
        <end position="128"/>
    </location>
</feature>
<organism evidence="2 3">
    <name type="scientific">Aureispira anguillae</name>
    <dbReference type="NCBI Taxonomy" id="2864201"/>
    <lineage>
        <taxon>Bacteria</taxon>
        <taxon>Pseudomonadati</taxon>
        <taxon>Bacteroidota</taxon>
        <taxon>Saprospiria</taxon>
        <taxon>Saprospirales</taxon>
        <taxon>Saprospiraceae</taxon>
        <taxon>Aureispira</taxon>
    </lineage>
</organism>
<evidence type="ECO:0000256" key="1">
    <source>
        <dbReference type="SAM" id="Phobius"/>
    </source>
</evidence>
<proteinExistence type="predicted"/>
<feature type="transmembrane region" description="Helical" evidence="1">
    <location>
        <begin position="12"/>
        <end position="32"/>
    </location>
</feature>
<feature type="transmembrane region" description="Helical" evidence="1">
    <location>
        <begin position="86"/>
        <end position="105"/>
    </location>
</feature>
<dbReference type="KEGG" id="aup:AsAng_0022310"/>
<feature type="transmembrane region" description="Helical" evidence="1">
    <location>
        <begin position="39"/>
        <end position="60"/>
    </location>
</feature>
<evidence type="ECO:0000313" key="3">
    <source>
        <dbReference type="Proteomes" id="UP001060919"/>
    </source>
</evidence>
<feature type="transmembrane region" description="Helical" evidence="1">
    <location>
        <begin position="170"/>
        <end position="190"/>
    </location>
</feature>
<dbReference type="AlphaFoldDB" id="A0A916DT53"/>
<keyword evidence="1" id="KW-0812">Transmembrane</keyword>
<sequence>MRSFSFVRIGYAYPYAYFYITLCLFIAIIFLNSKTARKLLGASNLLFLLGASTLFALNIYRYNKYYIPFSQDLALEFTASEAFNCYIFQMIFYGYLPAFLLTLIFLIRRIFLSIPFTCLILLLHNPFWDIDAYNAVLFFCEHRYIEGMTLNDDPHRILYEFSLTHLNLDLVYGMAFHGFILFVLWSIGLMPELKEEEIKEPIIDDPYDSYDHLVY</sequence>
<keyword evidence="1" id="KW-1133">Transmembrane helix</keyword>
<protein>
    <submittedName>
        <fullName evidence="2">Uncharacterized protein</fullName>
    </submittedName>
</protein>
<dbReference type="Proteomes" id="UP001060919">
    <property type="component" value="Chromosome"/>
</dbReference>